<protein>
    <submittedName>
        <fullName evidence="1">Uncharacterized protein</fullName>
    </submittedName>
</protein>
<dbReference type="EMBL" id="OV121139">
    <property type="protein sequence ID" value="CAH0561741.1"/>
    <property type="molecule type" value="Genomic_DNA"/>
</dbReference>
<organism evidence="1 2">
    <name type="scientific">Brassicogethes aeneus</name>
    <name type="common">Rape pollen beetle</name>
    <name type="synonym">Meligethes aeneus</name>
    <dbReference type="NCBI Taxonomy" id="1431903"/>
    <lineage>
        <taxon>Eukaryota</taxon>
        <taxon>Metazoa</taxon>
        <taxon>Ecdysozoa</taxon>
        <taxon>Arthropoda</taxon>
        <taxon>Hexapoda</taxon>
        <taxon>Insecta</taxon>
        <taxon>Pterygota</taxon>
        <taxon>Neoptera</taxon>
        <taxon>Endopterygota</taxon>
        <taxon>Coleoptera</taxon>
        <taxon>Polyphaga</taxon>
        <taxon>Cucujiformia</taxon>
        <taxon>Nitidulidae</taxon>
        <taxon>Meligethinae</taxon>
        <taxon>Brassicogethes</taxon>
    </lineage>
</organism>
<accession>A0A9P0FNR4</accession>
<reference evidence="1" key="1">
    <citation type="submission" date="2021-12" db="EMBL/GenBank/DDBJ databases">
        <authorList>
            <person name="King R."/>
        </authorList>
    </citation>
    <scope>NUCLEOTIDE SEQUENCE</scope>
</reference>
<gene>
    <name evidence="1" type="ORF">MELIAE_LOCUS11078</name>
</gene>
<dbReference type="OrthoDB" id="8061763at2759"/>
<proteinExistence type="predicted"/>
<keyword evidence="2" id="KW-1185">Reference proteome</keyword>
<dbReference type="AlphaFoldDB" id="A0A9P0FNR4"/>
<evidence type="ECO:0000313" key="1">
    <source>
        <dbReference type="EMBL" id="CAH0561741.1"/>
    </source>
</evidence>
<name>A0A9P0FNR4_BRAAE</name>
<dbReference type="Proteomes" id="UP001154078">
    <property type="component" value="Chromosome 8"/>
</dbReference>
<evidence type="ECO:0000313" key="2">
    <source>
        <dbReference type="Proteomes" id="UP001154078"/>
    </source>
</evidence>
<sequence length="173" mass="20607">MQRGLVTVDIINQKRRQKTLRKKLYHQRKKERLQDTIHQEETTSAFKTPQSMGKVVKKIKSILIKCPDKKRRFKKMFLAEFPKFSSMLENSDKKARPWNKLESNVIERVKRIYNRDDISRHTSGKRYVAVKNDTGEKEKIQKRHMTITVKEAYHLFVSENPEININKVLRIAV</sequence>